<accession>A0ABV0EWZ7</accession>
<dbReference type="CDD" id="cd07067">
    <property type="entry name" value="HP_PGM_like"/>
    <property type="match status" value="1"/>
</dbReference>
<dbReference type="Pfam" id="PF00300">
    <property type="entry name" value="His_Phos_1"/>
    <property type="match status" value="1"/>
</dbReference>
<dbReference type="RefSeq" id="WP_207703234.1">
    <property type="nucleotide sequence ID" value="NZ_JAFREL020000008.1"/>
</dbReference>
<dbReference type="SUPFAM" id="SSF53254">
    <property type="entry name" value="Phosphoglycerate mutase-like"/>
    <property type="match status" value="1"/>
</dbReference>
<sequence length="231" mass="25938">MTETILYLVRHGKTMLNTMNRAQGWTDSPLTPEGEQEIKNLAVGLKNVPFTKSYSSDSGRAIQTANIILSEHQKPDNLQLEMDDRIREWGFGSLDGGYNENLWGVLTKVLNLDNPDEIVSKPITYKELADAIVTADTTGWAESYTEIEKRIWDGFESIAKSCENKQGGNALVVTHGYTIAFFLSLIDSSRPIRFDLENGSITTVSYDDGKFTIHSVNDVHYIENGKKELRN</sequence>
<evidence type="ECO:0000313" key="2">
    <source>
        <dbReference type="EMBL" id="MEO1773181.1"/>
    </source>
</evidence>
<gene>
    <name evidence="2" type="ORF">JZO67_005165</name>
</gene>
<reference evidence="2 3" key="1">
    <citation type="submission" date="2024-02" db="EMBL/GenBank/DDBJ databases">
        <title>The Genome Sequence of Enterococcus sp. DIV0159.</title>
        <authorList>
            <person name="Earl A."/>
            <person name="Manson A."/>
            <person name="Gilmore M."/>
            <person name="Sanders J."/>
            <person name="Shea T."/>
            <person name="Howe W."/>
            <person name="Livny J."/>
            <person name="Cuomo C."/>
            <person name="Neafsey D."/>
            <person name="Birren B."/>
        </authorList>
    </citation>
    <scope>NUCLEOTIDE SEQUENCE [LARGE SCALE GENOMIC DNA]</scope>
    <source>
        <strain evidence="2 3">665A</strain>
    </source>
</reference>
<dbReference type="InterPro" id="IPR029033">
    <property type="entry name" value="His_PPase_superfam"/>
</dbReference>
<dbReference type="Gene3D" id="3.40.50.1240">
    <property type="entry name" value="Phosphoglycerate mutase-like"/>
    <property type="match status" value="1"/>
</dbReference>
<dbReference type="InterPro" id="IPR013078">
    <property type="entry name" value="His_Pase_superF_clade-1"/>
</dbReference>
<dbReference type="PANTHER" id="PTHR46517">
    <property type="entry name" value="FRUCTOSE-2,6-BISPHOSPHATASE TIGAR"/>
    <property type="match status" value="1"/>
</dbReference>
<proteinExistence type="predicted"/>
<evidence type="ECO:0000256" key="1">
    <source>
        <dbReference type="ARBA" id="ARBA00022801"/>
    </source>
</evidence>
<evidence type="ECO:0000313" key="3">
    <source>
        <dbReference type="Proteomes" id="UP000664357"/>
    </source>
</evidence>
<keyword evidence="1" id="KW-0378">Hydrolase</keyword>
<dbReference type="SMART" id="SM00855">
    <property type="entry name" value="PGAM"/>
    <property type="match status" value="1"/>
</dbReference>
<dbReference type="EMBL" id="JAFREL020000008">
    <property type="protein sequence ID" value="MEO1773181.1"/>
    <property type="molecule type" value="Genomic_DNA"/>
</dbReference>
<name>A0ABV0EWZ7_9ENTE</name>
<organism evidence="2 3">
    <name type="scientific">Candidatus Enterococcus ferrettii</name>
    <dbReference type="NCBI Taxonomy" id="2815324"/>
    <lineage>
        <taxon>Bacteria</taxon>
        <taxon>Bacillati</taxon>
        <taxon>Bacillota</taxon>
        <taxon>Bacilli</taxon>
        <taxon>Lactobacillales</taxon>
        <taxon>Enterococcaceae</taxon>
        <taxon>Enterococcus</taxon>
    </lineage>
</organism>
<keyword evidence="3" id="KW-1185">Reference proteome</keyword>
<protein>
    <recommendedName>
        <fullName evidence="4">Phosphoglycerate mutase</fullName>
    </recommendedName>
</protein>
<dbReference type="Proteomes" id="UP000664357">
    <property type="component" value="Unassembled WGS sequence"/>
</dbReference>
<dbReference type="PANTHER" id="PTHR46517:SF1">
    <property type="entry name" value="FRUCTOSE-2,6-BISPHOSPHATASE TIGAR"/>
    <property type="match status" value="1"/>
</dbReference>
<comment type="caution">
    <text evidence="2">The sequence shown here is derived from an EMBL/GenBank/DDBJ whole genome shotgun (WGS) entry which is preliminary data.</text>
</comment>
<evidence type="ECO:0008006" key="4">
    <source>
        <dbReference type="Google" id="ProtNLM"/>
    </source>
</evidence>
<dbReference type="InterPro" id="IPR051695">
    <property type="entry name" value="Phosphoglycerate_Mutase"/>
</dbReference>